<evidence type="ECO:0000313" key="18">
    <source>
        <dbReference type="EMBL" id="KAK2195147.1"/>
    </source>
</evidence>
<dbReference type="SMART" id="SM00320">
    <property type="entry name" value="WD40"/>
    <property type="match status" value="6"/>
</dbReference>
<evidence type="ECO:0000256" key="11">
    <source>
        <dbReference type="ARBA" id="ARBA00023187"/>
    </source>
</evidence>
<evidence type="ECO:0000256" key="16">
    <source>
        <dbReference type="SAM" id="Coils"/>
    </source>
</evidence>
<dbReference type="InterPro" id="IPR003613">
    <property type="entry name" value="Ubox_domain"/>
</dbReference>
<comment type="function">
    <text evidence="15">Ubiquitin-protein ligase which is mainly involved pre-mRNA splicing and DNA repair. Required for pre-mRNA splicing as component of the spliceosome.</text>
</comment>
<keyword evidence="11 15" id="KW-0508">mRNA splicing</keyword>
<dbReference type="Pfam" id="PF00400">
    <property type="entry name" value="WD40"/>
    <property type="match status" value="3"/>
</dbReference>
<evidence type="ECO:0000256" key="1">
    <source>
        <dbReference type="ARBA" id="ARBA00004123"/>
    </source>
</evidence>
<keyword evidence="8" id="KW-0677">Repeat</keyword>
<comment type="subcellular location">
    <subcellularLocation>
        <location evidence="1 15">Nucleus</location>
    </subcellularLocation>
</comment>
<dbReference type="GO" id="GO:0005737">
    <property type="term" value="C:cytoplasm"/>
    <property type="evidence" value="ECO:0007669"/>
    <property type="project" value="TreeGrafter"/>
</dbReference>
<dbReference type="SMART" id="SM00504">
    <property type="entry name" value="Ubox"/>
    <property type="match status" value="1"/>
</dbReference>
<comment type="catalytic activity">
    <reaction evidence="15">
        <text>S-ubiquitinyl-[E2 ubiquitin-conjugating enzyme]-L-cysteine + [acceptor protein]-L-lysine = [E2 ubiquitin-conjugating enzyme]-L-cysteine + N(6)-ubiquitinyl-[acceptor protein]-L-lysine.</text>
        <dbReference type="EC" id="2.3.2.27"/>
    </reaction>
</comment>
<evidence type="ECO:0000256" key="12">
    <source>
        <dbReference type="ARBA" id="ARBA00023204"/>
    </source>
</evidence>
<dbReference type="InterPro" id="IPR013083">
    <property type="entry name" value="Znf_RING/FYVE/PHD"/>
</dbReference>
<dbReference type="GO" id="GO:0006281">
    <property type="term" value="P:DNA repair"/>
    <property type="evidence" value="ECO:0007669"/>
    <property type="project" value="UniProtKB-KW"/>
</dbReference>
<keyword evidence="5 15" id="KW-0507">mRNA processing</keyword>
<dbReference type="Pfam" id="PF04564">
    <property type="entry name" value="U-box"/>
    <property type="match status" value="1"/>
</dbReference>
<feature type="repeat" description="WD" evidence="14">
    <location>
        <begin position="259"/>
        <end position="290"/>
    </location>
</feature>
<keyword evidence="9 15" id="KW-0227">DNA damage</keyword>
<dbReference type="SUPFAM" id="SSF50978">
    <property type="entry name" value="WD40 repeat-like"/>
    <property type="match status" value="1"/>
</dbReference>
<dbReference type="PROSITE" id="PS50082">
    <property type="entry name" value="WD_REPEATS_2"/>
    <property type="match status" value="2"/>
</dbReference>
<evidence type="ECO:0000256" key="5">
    <source>
        <dbReference type="ARBA" id="ARBA00022664"/>
    </source>
</evidence>
<dbReference type="AlphaFoldDB" id="A0AAD9UMW8"/>
<dbReference type="InterPro" id="IPR001680">
    <property type="entry name" value="WD40_rpt"/>
</dbReference>
<evidence type="ECO:0000256" key="8">
    <source>
        <dbReference type="ARBA" id="ARBA00022737"/>
    </source>
</evidence>
<dbReference type="Gene3D" id="2.130.10.10">
    <property type="entry name" value="YVTN repeat-like/Quinoprotein amine dehydrogenase"/>
    <property type="match status" value="1"/>
</dbReference>
<evidence type="ECO:0000256" key="15">
    <source>
        <dbReference type="RuleBase" id="RU367101"/>
    </source>
</evidence>
<dbReference type="Proteomes" id="UP001214638">
    <property type="component" value="Unassembled WGS sequence"/>
</dbReference>
<feature type="repeat" description="WD" evidence="14">
    <location>
        <begin position="486"/>
        <end position="518"/>
    </location>
</feature>
<dbReference type="PANTHER" id="PTHR43995">
    <property type="entry name" value="PRE-MRNA-PROCESSING FACTOR 19"/>
    <property type="match status" value="1"/>
</dbReference>
<proteinExistence type="inferred from homology"/>
<comment type="pathway">
    <text evidence="2 15">Protein modification; protein ubiquitination.</text>
</comment>
<dbReference type="GO" id="GO:0000398">
    <property type="term" value="P:mRNA splicing, via spliceosome"/>
    <property type="evidence" value="ECO:0007669"/>
    <property type="project" value="InterPro"/>
</dbReference>
<evidence type="ECO:0000256" key="2">
    <source>
        <dbReference type="ARBA" id="ARBA00004906"/>
    </source>
</evidence>
<evidence type="ECO:0000256" key="13">
    <source>
        <dbReference type="ARBA" id="ARBA00023242"/>
    </source>
</evidence>
<dbReference type="InterPro" id="IPR036322">
    <property type="entry name" value="WD40_repeat_dom_sf"/>
</dbReference>
<comment type="similarity">
    <text evidence="3 15">Belongs to the WD repeat PRP19 family.</text>
</comment>
<dbReference type="InterPro" id="IPR013915">
    <property type="entry name" value="Prp19_cc"/>
</dbReference>
<reference evidence="18" key="1">
    <citation type="journal article" date="2023" name="Nat. Microbiol.">
        <title>Babesia duncani multi-omics identifies virulence factors and drug targets.</title>
        <authorList>
            <person name="Singh P."/>
            <person name="Lonardi S."/>
            <person name="Liang Q."/>
            <person name="Vydyam P."/>
            <person name="Khabirova E."/>
            <person name="Fang T."/>
            <person name="Gihaz S."/>
            <person name="Thekkiniath J."/>
            <person name="Munshi M."/>
            <person name="Abel S."/>
            <person name="Ciampossin L."/>
            <person name="Batugedara G."/>
            <person name="Gupta M."/>
            <person name="Lu X.M."/>
            <person name="Lenz T."/>
            <person name="Chakravarty S."/>
            <person name="Cornillot E."/>
            <person name="Hu Y."/>
            <person name="Ma W."/>
            <person name="Gonzalez L.M."/>
            <person name="Sanchez S."/>
            <person name="Estrada K."/>
            <person name="Sanchez-Flores A."/>
            <person name="Montero E."/>
            <person name="Harb O.S."/>
            <person name="Le Roch K.G."/>
            <person name="Mamoun C.B."/>
        </authorList>
    </citation>
    <scope>NUCLEOTIDE SEQUENCE</scope>
    <source>
        <strain evidence="18">WA1</strain>
    </source>
</reference>
<comment type="caution">
    <text evidence="18">The sequence shown here is derived from an EMBL/GenBank/DDBJ whole genome shotgun (WGS) entry which is preliminary data.</text>
</comment>
<dbReference type="InterPro" id="IPR055340">
    <property type="entry name" value="RING-Ubox_PRP19"/>
</dbReference>
<keyword evidence="4 14" id="KW-0853">WD repeat</keyword>
<dbReference type="PROSITE" id="PS51698">
    <property type="entry name" value="U_BOX"/>
    <property type="match status" value="1"/>
</dbReference>
<dbReference type="FunFam" id="3.30.40.10:FF:000027">
    <property type="entry name" value="Pre-mRNA-processing factor 19, putative"/>
    <property type="match status" value="1"/>
</dbReference>
<evidence type="ECO:0000256" key="14">
    <source>
        <dbReference type="PROSITE-ProRule" id="PRU00221"/>
    </source>
</evidence>
<comment type="subunit">
    <text evidence="15">Homotetramer.</text>
</comment>
<dbReference type="Pfam" id="PF08606">
    <property type="entry name" value="Prp19"/>
    <property type="match status" value="1"/>
</dbReference>
<keyword evidence="16" id="KW-0175">Coiled coil</keyword>
<keyword evidence="7 15" id="KW-0747">Spliceosome</keyword>
<dbReference type="GO" id="GO:0000974">
    <property type="term" value="C:Prp19 complex"/>
    <property type="evidence" value="ECO:0007669"/>
    <property type="project" value="UniProtKB-UniRule"/>
</dbReference>
<dbReference type="EMBL" id="JALLKP010000005">
    <property type="protein sequence ID" value="KAK2195147.1"/>
    <property type="molecule type" value="Genomic_DNA"/>
</dbReference>
<evidence type="ECO:0000256" key="10">
    <source>
        <dbReference type="ARBA" id="ARBA00022786"/>
    </source>
</evidence>
<organism evidence="18 19">
    <name type="scientific">Babesia duncani</name>
    <dbReference type="NCBI Taxonomy" id="323732"/>
    <lineage>
        <taxon>Eukaryota</taxon>
        <taxon>Sar</taxon>
        <taxon>Alveolata</taxon>
        <taxon>Apicomplexa</taxon>
        <taxon>Aconoidasida</taxon>
        <taxon>Piroplasmida</taxon>
        <taxon>Babesiidae</taxon>
        <taxon>Babesia</taxon>
    </lineage>
</organism>
<dbReference type="GO" id="GO:0070534">
    <property type="term" value="P:protein K63-linked ubiquitination"/>
    <property type="evidence" value="ECO:0007669"/>
    <property type="project" value="UniProtKB-UniRule"/>
</dbReference>
<keyword evidence="6 15" id="KW-0808">Transferase</keyword>
<dbReference type="PANTHER" id="PTHR43995:SF1">
    <property type="entry name" value="PRE-MRNA-PROCESSING FACTOR 19"/>
    <property type="match status" value="1"/>
</dbReference>
<feature type="domain" description="U-box" evidence="17">
    <location>
        <begin position="1"/>
        <end position="81"/>
    </location>
</feature>
<keyword evidence="19" id="KW-1185">Reference proteome</keyword>
<dbReference type="GeneID" id="94337746"/>
<keyword evidence="13 15" id="KW-0539">Nucleus</keyword>
<name>A0AAD9UMW8_9APIC</name>
<evidence type="ECO:0000256" key="3">
    <source>
        <dbReference type="ARBA" id="ARBA00006388"/>
    </source>
</evidence>
<gene>
    <name evidence="18" type="ORF">BdWA1_003449</name>
</gene>
<dbReference type="SUPFAM" id="SSF57850">
    <property type="entry name" value="RING/U-box"/>
    <property type="match status" value="1"/>
</dbReference>
<protein>
    <recommendedName>
        <fullName evidence="15">Pre-mRNA-processing factor 19</fullName>
        <ecNumber evidence="15">2.3.2.27</ecNumber>
    </recommendedName>
</protein>
<evidence type="ECO:0000313" key="19">
    <source>
        <dbReference type="Proteomes" id="UP001214638"/>
    </source>
</evidence>
<dbReference type="GO" id="GO:0061630">
    <property type="term" value="F:ubiquitin protein ligase activity"/>
    <property type="evidence" value="ECO:0007669"/>
    <property type="project" value="UniProtKB-UniRule"/>
</dbReference>
<evidence type="ECO:0000256" key="9">
    <source>
        <dbReference type="ARBA" id="ARBA00022763"/>
    </source>
</evidence>
<keyword evidence="12 15" id="KW-0234">DNA repair</keyword>
<evidence type="ECO:0000256" key="7">
    <source>
        <dbReference type="ARBA" id="ARBA00022728"/>
    </source>
</evidence>
<evidence type="ECO:0000259" key="17">
    <source>
        <dbReference type="PROSITE" id="PS51698"/>
    </source>
</evidence>
<dbReference type="RefSeq" id="XP_067801990.1">
    <property type="nucleotide sequence ID" value="XM_067948459.1"/>
</dbReference>
<dbReference type="InterPro" id="IPR038959">
    <property type="entry name" value="Prp19"/>
</dbReference>
<feature type="coiled-coil region" evidence="16">
    <location>
        <begin position="121"/>
        <end position="155"/>
    </location>
</feature>
<dbReference type="CDD" id="cd16656">
    <property type="entry name" value="RING-Ubox_PRP19"/>
    <property type="match status" value="1"/>
</dbReference>
<dbReference type="PROSITE" id="PS50294">
    <property type="entry name" value="WD_REPEATS_REGION"/>
    <property type="match status" value="2"/>
</dbReference>
<dbReference type="Gene3D" id="3.30.40.10">
    <property type="entry name" value="Zinc/RING finger domain, C3HC4 (zinc finger)"/>
    <property type="match status" value="1"/>
</dbReference>
<sequence length="518" mass="57964">MALICSISGVQPEEPCLSKTGYIFERRLIEKHLQESSVCPITGEPLTSEDLTPIKGLLTNNFQFHFLGDLPVKPRPSTASSIPGLLSLLQSEWDALALETFNLRSHVDVVRKQLSYNLYQHDAATRVIARLLKERDRAQQEIASLQKQLLEFRANYDIHAIEIGLDEDAITRLQDLAKSLMGQRKQRDMSIFTNIDAIKQFKLTGEYRTHSSTIPGINSVVVDVWSKSQDNSLNFCYTGGADGSIVYFDLNLCTTVSKMTNHLKAVNALVAHYYAPVVISGSDDKTIRVWRGDDENGEFKSSHILKHHKAPVLDLSLHPSGEYLLSMATDGVWGFCDLDSGKVIKLFKDLGIVCKRGKFHTDGLIAAGAGTDGAVHIWDFRQMSILNSLMLDSDSPCVDVDFSENGYYMAAIKENGILELWDLRKSTSFCTIDCNNSPTRVKFDPSGWYLYHHCYCIGRTVAVASTSVQLFNFVDKTSLEACTVFDQGHEGYLTDICFGMNAEYLLTTCRDRAMRIFS</sequence>
<keyword evidence="10 15" id="KW-0833">Ubl conjugation pathway</keyword>
<dbReference type="InterPro" id="IPR015943">
    <property type="entry name" value="WD40/YVTN_repeat-like_dom_sf"/>
</dbReference>
<evidence type="ECO:0000256" key="4">
    <source>
        <dbReference type="ARBA" id="ARBA00022574"/>
    </source>
</evidence>
<evidence type="ECO:0000256" key="6">
    <source>
        <dbReference type="ARBA" id="ARBA00022679"/>
    </source>
</evidence>
<dbReference type="GO" id="GO:0071006">
    <property type="term" value="C:U2-type catalytic step 1 spliceosome"/>
    <property type="evidence" value="ECO:0007669"/>
    <property type="project" value="TreeGrafter"/>
</dbReference>
<accession>A0AAD9UMW8</accession>
<dbReference type="EC" id="2.3.2.27" evidence="15"/>
<dbReference type="KEGG" id="bdw:94337746"/>